<evidence type="ECO:0000313" key="4">
    <source>
        <dbReference type="Proteomes" id="UP000177096"/>
    </source>
</evidence>
<dbReference type="AlphaFoldDB" id="A0A1G2UIG9"/>
<evidence type="ECO:0000313" key="3">
    <source>
        <dbReference type="EMBL" id="OHB08980.1"/>
    </source>
</evidence>
<feature type="transmembrane region" description="Helical" evidence="2">
    <location>
        <begin position="74"/>
        <end position="95"/>
    </location>
</feature>
<keyword evidence="2" id="KW-1133">Transmembrane helix</keyword>
<keyword evidence="2" id="KW-0812">Transmembrane</keyword>
<sequence length="300" mass="34023">MPPEQKLKEVQPTSNIDKEPEPILKQIRTFQGDVAEALKKQQESIVSIQRAEHIKNKPFQIPVDKNSKRIRESFFLSLGSIILFVLGTAGAWYGYSEFIRKSTSPIMIGPENRFISVNTERSVELFNTSRETFLDTVFNIIESVPSGEIAHITLSEKNEEGISSNLSIEKFLKILESRAPSSLIRAIDPLFMFGSFGNSPFLLIKLTSFENAFAGMLGWEKNLAVDLGPLFTEATFLKDLSFESVFTDITDRNKDARILSIENQTIILYSFFDNNMLIITDNIGTLRTLIDRLTRQKLSR</sequence>
<accession>A0A1G2UIG9</accession>
<evidence type="ECO:0008006" key="5">
    <source>
        <dbReference type="Google" id="ProtNLM"/>
    </source>
</evidence>
<dbReference type="EMBL" id="MHWM01000014">
    <property type="protein sequence ID" value="OHB08980.1"/>
    <property type="molecule type" value="Genomic_DNA"/>
</dbReference>
<name>A0A1G2UIG9_9BACT</name>
<comment type="caution">
    <text evidence="3">The sequence shown here is derived from an EMBL/GenBank/DDBJ whole genome shotgun (WGS) entry which is preliminary data.</text>
</comment>
<reference evidence="3 4" key="1">
    <citation type="journal article" date="2016" name="Nat. Commun.">
        <title>Thousands of microbial genomes shed light on interconnected biogeochemical processes in an aquifer system.</title>
        <authorList>
            <person name="Anantharaman K."/>
            <person name="Brown C.T."/>
            <person name="Hug L.A."/>
            <person name="Sharon I."/>
            <person name="Castelle C.J."/>
            <person name="Probst A.J."/>
            <person name="Thomas B.C."/>
            <person name="Singh A."/>
            <person name="Wilkins M.J."/>
            <person name="Karaoz U."/>
            <person name="Brodie E.L."/>
            <person name="Williams K.H."/>
            <person name="Hubbard S.S."/>
            <person name="Banfield J.F."/>
        </authorList>
    </citation>
    <scope>NUCLEOTIDE SEQUENCE [LARGE SCALE GENOMIC DNA]</scope>
</reference>
<evidence type="ECO:0000256" key="1">
    <source>
        <dbReference type="SAM" id="MobiDB-lite"/>
    </source>
</evidence>
<evidence type="ECO:0000256" key="2">
    <source>
        <dbReference type="SAM" id="Phobius"/>
    </source>
</evidence>
<gene>
    <name evidence="3" type="ORF">A3I86_01240</name>
</gene>
<keyword evidence="2" id="KW-0472">Membrane</keyword>
<protein>
    <recommendedName>
        <fullName evidence="5">DUF3352 domain-containing protein</fullName>
    </recommendedName>
</protein>
<dbReference type="Proteomes" id="UP000177096">
    <property type="component" value="Unassembled WGS sequence"/>
</dbReference>
<proteinExistence type="predicted"/>
<organism evidence="3 4">
    <name type="scientific">Candidatus Zambryskibacteria bacterium RIFCSPLOWO2_02_FULL_39_14</name>
    <dbReference type="NCBI Taxonomy" id="1802769"/>
    <lineage>
        <taxon>Bacteria</taxon>
        <taxon>Candidatus Zambryskiibacteriota</taxon>
    </lineage>
</organism>
<feature type="region of interest" description="Disordered" evidence="1">
    <location>
        <begin position="1"/>
        <end position="22"/>
    </location>
</feature>